<gene>
    <name evidence="3" type="ORF">C7K25_11625</name>
</gene>
<evidence type="ECO:0000313" key="4">
    <source>
        <dbReference type="Proteomes" id="UP001170379"/>
    </source>
</evidence>
<dbReference type="InterPro" id="IPR003509">
    <property type="entry name" value="UPF0102_YraN-like"/>
</dbReference>
<evidence type="ECO:0000256" key="2">
    <source>
        <dbReference type="HAMAP-Rule" id="MF_00048"/>
    </source>
</evidence>
<dbReference type="HAMAP" id="MF_00048">
    <property type="entry name" value="UPF0102"/>
    <property type="match status" value="1"/>
</dbReference>
<dbReference type="InterPro" id="IPR011335">
    <property type="entry name" value="Restrct_endonuc-II-like"/>
</dbReference>
<reference evidence="3" key="2">
    <citation type="journal article" date="2022" name="Sci. Rep.">
        <title>In silico prediction of the enzymes involved in the degradation of the herbicide molinate by Gulosibacter molinativorax ON4T.</title>
        <authorList>
            <person name="Lopes A.R."/>
            <person name="Bunin E."/>
            <person name="Viana A.T."/>
            <person name="Froufe H."/>
            <person name="Munoz-Merida A."/>
            <person name="Pinho D."/>
            <person name="Figueiredo J."/>
            <person name="Barroso C."/>
            <person name="Vaz-Moreira I."/>
            <person name="Bellanger X."/>
            <person name="Egas C."/>
            <person name="Nunes O.C."/>
        </authorList>
    </citation>
    <scope>NUCLEOTIDE SEQUENCE</scope>
    <source>
        <strain evidence="3">ON4</strain>
    </source>
</reference>
<name>A0ABT7CA22_9MICO</name>
<protein>
    <recommendedName>
        <fullName evidence="2">UPF0102 protein C7K25_11625</fullName>
    </recommendedName>
</protein>
<proteinExistence type="inferred from homology"/>
<comment type="caution">
    <text evidence="3">The sequence shown here is derived from an EMBL/GenBank/DDBJ whole genome shotgun (WGS) entry which is preliminary data.</text>
</comment>
<dbReference type="CDD" id="cd20736">
    <property type="entry name" value="PoNe_Nuclease"/>
    <property type="match status" value="1"/>
</dbReference>
<dbReference type="RefSeq" id="WP_026937307.1">
    <property type="nucleotide sequence ID" value="NZ_CP028426.1"/>
</dbReference>
<dbReference type="InterPro" id="IPR011856">
    <property type="entry name" value="tRNA_endonuc-like_dom_sf"/>
</dbReference>
<dbReference type="PANTHER" id="PTHR34039:SF1">
    <property type="entry name" value="UPF0102 PROTEIN YRAN"/>
    <property type="match status" value="1"/>
</dbReference>
<comment type="similarity">
    <text evidence="1 2">Belongs to the UPF0102 family.</text>
</comment>
<dbReference type="NCBIfam" id="NF009150">
    <property type="entry name" value="PRK12497.1-3"/>
    <property type="match status" value="1"/>
</dbReference>
<dbReference type="PANTHER" id="PTHR34039">
    <property type="entry name" value="UPF0102 PROTEIN YRAN"/>
    <property type="match status" value="1"/>
</dbReference>
<organism evidence="3 4">
    <name type="scientific">Gulosibacter molinativorax</name>
    <dbReference type="NCBI Taxonomy" id="256821"/>
    <lineage>
        <taxon>Bacteria</taxon>
        <taxon>Bacillati</taxon>
        <taxon>Actinomycetota</taxon>
        <taxon>Actinomycetes</taxon>
        <taxon>Micrococcales</taxon>
        <taxon>Microbacteriaceae</taxon>
        <taxon>Gulosibacter</taxon>
    </lineage>
</organism>
<dbReference type="NCBIfam" id="NF009154">
    <property type="entry name" value="PRK12497.3-3"/>
    <property type="match status" value="1"/>
</dbReference>
<dbReference type="Pfam" id="PF02021">
    <property type="entry name" value="UPF0102"/>
    <property type="match status" value="1"/>
</dbReference>
<dbReference type="Proteomes" id="UP001170379">
    <property type="component" value="Unassembled WGS sequence"/>
</dbReference>
<sequence>MGSNVELGRTGEALAARYFESLGYEILERNWRCADGEIDLVVRDGQSIVCVEVKTRRSLRAGHPLEAITQAKLGRMRRVAVSWVAAHPEYRGALRLDVVSIVLAPGAEPALIHVEGVGDLA</sequence>
<evidence type="ECO:0000313" key="3">
    <source>
        <dbReference type="EMBL" id="MDJ1372010.1"/>
    </source>
</evidence>
<keyword evidence="4" id="KW-1185">Reference proteome</keyword>
<dbReference type="SUPFAM" id="SSF52980">
    <property type="entry name" value="Restriction endonuclease-like"/>
    <property type="match status" value="1"/>
</dbReference>
<reference evidence="3" key="1">
    <citation type="submission" date="2018-03" db="EMBL/GenBank/DDBJ databases">
        <authorList>
            <person name="Nunes O.C."/>
            <person name="Lopes A.R."/>
            <person name="Froufe H."/>
            <person name="Munoz-Merida A."/>
            <person name="Barroso C."/>
            <person name="Egas C."/>
        </authorList>
    </citation>
    <scope>NUCLEOTIDE SEQUENCE</scope>
    <source>
        <strain evidence="3">ON4</strain>
    </source>
</reference>
<dbReference type="EMBL" id="PXVD01000019">
    <property type="protein sequence ID" value="MDJ1372010.1"/>
    <property type="molecule type" value="Genomic_DNA"/>
</dbReference>
<dbReference type="Gene3D" id="3.40.1350.10">
    <property type="match status" value="1"/>
</dbReference>
<evidence type="ECO:0000256" key="1">
    <source>
        <dbReference type="ARBA" id="ARBA00006738"/>
    </source>
</evidence>
<accession>A0ABT7CA22</accession>